<keyword evidence="1" id="KW-0805">Transcription regulation</keyword>
<evidence type="ECO:0000256" key="3">
    <source>
        <dbReference type="ARBA" id="ARBA00023163"/>
    </source>
</evidence>
<evidence type="ECO:0000256" key="2">
    <source>
        <dbReference type="ARBA" id="ARBA00023125"/>
    </source>
</evidence>
<dbReference type="PRINTS" id="PR00778">
    <property type="entry name" value="HTHARSR"/>
</dbReference>
<proteinExistence type="predicted"/>
<dbReference type="InterPro" id="IPR036390">
    <property type="entry name" value="WH_DNA-bd_sf"/>
</dbReference>
<dbReference type="PROSITE" id="PS50987">
    <property type="entry name" value="HTH_ARSR_2"/>
    <property type="match status" value="1"/>
</dbReference>
<organism evidence="5 6">
    <name type="scientific">Neisseria musculi</name>
    <dbReference type="NCBI Taxonomy" id="1815583"/>
    <lineage>
        <taxon>Bacteria</taxon>
        <taxon>Pseudomonadati</taxon>
        <taxon>Pseudomonadota</taxon>
        <taxon>Betaproteobacteria</taxon>
        <taxon>Neisseriales</taxon>
        <taxon>Neisseriaceae</taxon>
        <taxon>Neisseria</taxon>
    </lineage>
</organism>
<protein>
    <submittedName>
        <fullName evidence="5">Bacterial regulatory arsR family protein</fullName>
    </submittedName>
</protein>
<accession>A0A7H1M9E2</accession>
<keyword evidence="3" id="KW-0804">Transcription</keyword>
<dbReference type="AlphaFoldDB" id="A0A7H1M9E2"/>
<gene>
    <name evidence="5" type="ORF">H7A79_1580</name>
</gene>
<evidence type="ECO:0000313" key="6">
    <source>
        <dbReference type="Proteomes" id="UP000516412"/>
    </source>
</evidence>
<dbReference type="Pfam" id="PF01022">
    <property type="entry name" value="HTH_5"/>
    <property type="match status" value="1"/>
</dbReference>
<dbReference type="InterPro" id="IPR001845">
    <property type="entry name" value="HTH_ArsR_DNA-bd_dom"/>
</dbReference>
<evidence type="ECO:0000256" key="1">
    <source>
        <dbReference type="ARBA" id="ARBA00023015"/>
    </source>
</evidence>
<dbReference type="InterPro" id="IPR036388">
    <property type="entry name" value="WH-like_DNA-bd_sf"/>
</dbReference>
<keyword evidence="2" id="KW-0238">DNA-binding</keyword>
<name>A0A7H1M9E2_9NEIS</name>
<dbReference type="SMART" id="SM00418">
    <property type="entry name" value="HTH_ARSR"/>
    <property type="match status" value="1"/>
</dbReference>
<dbReference type="RefSeq" id="WP_228068210.1">
    <property type="nucleotide sequence ID" value="NZ_CP060414.2"/>
</dbReference>
<dbReference type="InterPro" id="IPR011991">
    <property type="entry name" value="ArsR-like_HTH"/>
</dbReference>
<dbReference type="Proteomes" id="UP000516412">
    <property type="component" value="Chromosome"/>
</dbReference>
<evidence type="ECO:0000313" key="5">
    <source>
        <dbReference type="EMBL" id="QNT58257.1"/>
    </source>
</evidence>
<dbReference type="CDD" id="cd00090">
    <property type="entry name" value="HTH_ARSR"/>
    <property type="match status" value="1"/>
</dbReference>
<feature type="domain" description="HTH arsR-type" evidence="4">
    <location>
        <begin position="3"/>
        <end position="97"/>
    </location>
</feature>
<keyword evidence="6" id="KW-1185">Reference proteome</keyword>
<dbReference type="GO" id="GO:0003700">
    <property type="term" value="F:DNA-binding transcription factor activity"/>
    <property type="evidence" value="ECO:0007669"/>
    <property type="project" value="InterPro"/>
</dbReference>
<dbReference type="PANTHER" id="PTHR33154">
    <property type="entry name" value="TRANSCRIPTIONAL REGULATOR, ARSR FAMILY"/>
    <property type="match status" value="1"/>
</dbReference>
<sequence>MNAVTLEMKRTAVLLKLMGNPERLAIMVLLKESERSIGELAGLLALQPTVVSKHLTRLRAEGVVDYTRYYRVLQYRLVSQQAAAVLDTLLSLGAKPKNPAGHSVQE</sequence>
<evidence type="ECO:0000259" key="4">
    <source>
        <dbReference type="PROSITE" id="PS50987"/>
    </source>
</evidence>
<dbReference type="EMBL" id="CP060414">
    <property type="protein sequence ID" value="QNT58257.1"/>
    <property type="molecule type" value="Genomic_DNA"/>
</dbReference>
<dbReference type="Gene3D" id="1.10.10.10">
    <property type="entry name" value="Winged helix-like DNA-binding domain superfamily/Winged helix DNA-binding domain"/>
    <property type="match status" value="1"/>
</dbReference>
<reference evidence="5" key="1">
    <citation type="submission" date="2024-06" db="EMBL/GenBank/DDBJ databases">
        <title>Complete Genome Sequence of mouse commensal type strain Neisseria musculi.</title>
        <authorList>
            <person name="Thapa E."/>
            <person name="Aluvathingal J."/>
            <person name="Nadendla S."/>
            <person name="Mehta A."/>
            <person name="Tettelin H."/>
            <person name="Weyand N.J."/>
        </authorList>
    </citation>
    <scope>NUCLEOTIDE SEQUENCE</scope>
    <source>
        <strain evidence="5">NW831</strain>
    </source>
</reference>
<dbReference type="KEGG" id="nmus:H7A79_1580"/>
<dbReference type="PANTHER" id="PTHR33154:SF28">
    <property type="entry name" value="HTH-TYPE TRANSCRIPTIONAL REGULATOR YGAV-RELATED"/>
    <property type="match status" value="1"/>
</dbReference>
<dbReference type="GO" id="GO:0003677">
    <property type="term" value="F:DNA binding"/>
    <property type="evidence" value="ECO:0007669"/>
    <property type="project" value="UniProtKB-KW"/>
</dbReference>
<dbReference type="InterPro" id="IPR051081">
    <property type="entry name" value="HTH_MetalResp_TranReg"/>
</dbReference>
<dbReference type="SUPFAM" id="SSF46785">
    <property type="entry name" value="Winged helix' DNA-binding domain"/>
    <property type="match status" value="1"/>
</dbReference>